<dbReference type="OrthoDB" id="9995210at2759"/>
<evidence type="ECO:0000256" key="7">
    <source>
        <dbReference type="ARBA" id="ARBA00049534"/>
    </source>
</evidence>
<comment type="subunit">
    <text evidence="2">Homotetramer.</text>
</comment>
<dbReference type="GO" id="GO:0004359">
    <property type="term" value="F:glutaminase activity"/>
    <property type="evidence" value="ECO:0007669"/>
    <property type="project" value="UniProtKB-EC"/>
</dbReference>
<dbReference type="Gene3D" id="1.10.238.210">
    <property type="match status" value="1"/>
</dbReference>
<dbReference type="PANTHER" id="PTHR12544">
    <property type="entry name" value="GLUTAMINASE"/>
    <property type="match status" value="1"/>
</dbReference>
<dbReference type="GO" id="GO:0006537">
    <property type="term" value="P:glutamate biosynthetic process"/>
    <property type="evidence" value="ECO:0007669"/>
    <property type="project" value="TreeGrafter"/>
</dbReference>
<evidence type="ECO:0000313" key="10">
    <source>
        <dbReference type="Proteomes" id="UP000001307"/>
    </source>
</evidence>
<evidence type="ECO:0000256" key="3">
    <source>
        <dbReference type="ARBA" id="ARBA00012918"/>
    </source>
</evidence>
<gene>
    <name evidence="9" type="ORF">GSOID_T00002692001</name>
</gene>
<keyword evidence="4" id="KW-0677">Repeat</keyword>
<keyword evidence="6" id="KW-0040">ANK repeat</keyword>
<dbReference type="SUPFAM" id="SSF56601">
    <property type="entry name" value="beta-lactamase/transpeptidase-like"/>
    <property type="match status" value="1"/>
</dbReference>
<dbReference type="InterPro" id="IPR015868">
    <property type="entry name" value="Glutaminase"/>
</dbReference>
<dbReference type="Gene3D" id="3.40.710.10">
    <property type="entry name" value="DD-peptidase/beta-lactamase superfamily"/>
    <property type="match status" value="1"/>
</dbReference>
<evidence type="ECO:0000256" key="5">
    <source>
        <dbReference type="ARBA" id="ARBA00022801"/>
    </source>
</evidence>
<sequence>MTLGPAKRKRILTKFRKVVFELGRQRLGRDLEFRDDGPTSLLDLPKRDSTQTIESSDDILEEFREMGRVSAGDEDIEREIFDRSKTPQGTFLDRQRFIRVIRRTGLQLDDPRLYDVRRNIDECHDYIVNNLDSDEAHGIDFLAFRGIISNSQEILYQAIQNQFEIADFPTFLGDLRQMYDATWNENEGITTNYTQYLNEYHADDAWGVSFCSVDGQRCGFGSKTKMFTMQALMNPFLYAMSLDELGHEKIHSIVGQETSGGQYNVIKLDDQGRPHNPMGNAGAILLASLYKDDLNKSDRHESFLDKMRQISGIQSVDESSVSFDYAAFMSEREVCHRNSSISYYLREKGCIDNKKNVEHVLDVYTQMCNVTVNTDSLSVLAATLANGGICPITGTQQLSNDSVKSTLSCMLAAGMNDHSGIWAFQVGLPAKSGVTGGTMIIIPNFGGFALYSPKIDKSANSVRAAKFAHLLNEKFHLHEYDPVHLAHDFSNNTESETVQLIKLMIAAETNDVHRLMFAHINGFDLSKPGYEDVTCLHISAAKGHVEAGCPIRAKNRLRKRSESDFFFESKSESEAKRIPSAKKRCVAKRIRFAFAFFRNKAKKANFLYSFFYYKCA</sequence>
<dbReference type="InterPro" id="IPR012338">
    <property type="entry name" value="Beta-lactam/transpept-like"/>
</dbReference>
<evidence type="ECO:0000256" key="2">
    <source>
        <dbReference type="ARBA" id="ARBA00011881"/>
    </source>
</evidence>
<comment type="catalytic activity">
    <reaction evidence="7">
        <text>L-glutamine + H2O = L-glutamate + NH4(+)</text>
        <dbReference type="Rhea" id="RHEA:15889"/>
        <dbReference type="ChEBI" id="CHEBI:15377"/>
        <dbReference type="ChEBI" id="CHEBI:28938"/>
        <dbReference type="ChEBI" id="CHEBI:29985"/>
        <dbReference type="ChEBI" id="CHEBI:58359"/>
        <dbReference type="EC" id="3.5.1.2"/>
    </reaction>
</comment>
<feature type="domain" description="Glutaminase EF-hand" evidence="8">
    <location>
        <begin position="80"/>
        <end position="165"/>
    </location>
</feature>
<dbReference type="EC" id="3.5.1.2" evidence="3"/>
<keyword evidence="5" id="KW-0378">Hydrolase</keyword>
<dbReference type="GO" id="GO:0006543">
    <property type="term" value="P:L-glutamine catabolic process"/>
    <property type="evidence" value="ECO:0007669"/>
    <property type="project" value="TreeGrafter"/>
</dbReference>
<accession>E4X5S4</accession>
<evidence type="ECO:0000256" key="1">
    <source>
        <dbReference type="ARBA" id="ARBA00011076"/>
    </source>
</evidence>
<dbReference type="Proteomes" id="UP000001307">
    <property type="component" value="Unassembled WGS sequence"/>
</dbReference>
<dbReference type="InParanoid" id="E4X5S4"/>
<dbReference type="EMBL" id="FN653026">
    <property type="protein sequence ID" value="CBY07702.1"/>
    <property type="molecule type" value="Genomic_DNA"/>
</dbReference>
<reference evidence="9" key="1">
    <citation type="journal article" date="2010" name="Science">
        <title>Plasticity of animal genome architecture unmasked by rapid evolution of a pelagic tunicate.</title>
        <authorList>
            <person name="Denoeud F."/>
            <person name="Henriet S."/>
            <person name="Mungpakdee S."/>
            <person name="Aury J.M."/>
            <person name="Da Silva C."/>
            <person name="Brinkmann H."/>
            <person name="Mikhaleva J."/>
            <person name="Olsen L.C."/>
            <person name="Jubin C."/>
            <person name="Canestro C."/>
            <person name="Bouquet J.M."/>
            <person name="Danks G."/>
            <person name="Poulain J."/>
            <person name="Campsteijn C."/>
            <person name="Adamski M."/>
            <person name="Cross I."/>
            <person name="Yadetie F."/>
            <person name="Muffato M."/>
            <person name="Louis A."/>
            <person name="Butcher S."/>
            <person name="Tsagkogeorga G."/>
            <person name="Konrad A."/>
            <person name="Singh S."/>
            <person name="Jensen M.F."/>
            <person name="Cong E.H."/>
            <person name="Eikeseth-Otteraa H."/>
            <person name="Noel B."/>
            <person name="Anthouard V."/>
            <person name="Porcel B.M."/>
            <person name="Kachouri-Lafond R."/>
            <person name="Nishino A."/>
            <person name="Ugolini M."/>
            <person name="Chourrout P."/>
            <person name="Nishida H."/>
            <person name="Aasland R."/>
            <person name="Huzurbazar S."/>
            <person name="Westhof E."/>
            <person name="Delsuc F."/>
            <person name="Lehrach H."/>
            <person name="Reinhardt R."/>
            <person name="Weissenbach J."/>
            <person name="Roy S.W."/>
            <person name="Artiguenave F."/>
            <person name="Postlethwait J.H."/>
            <person name="Manak J.R."/>
            <person name="Thompson E.M."/>
            <person name="Jaillon O."/>
            <person name="Du Pasquier L."/>
            <person name="Boudinot P."/>
            <person name="Liberles D.A."/>
            <person name="Volff J.N."/>
            <person name="Philippe H."/>
            <person name="Lenhard B."/>
            <person name="Roest Crollius H."/>
            <person name="Wincker P."/>
            <person name="Chourrout D."/>
        </authorList>
    </citation>
    <scope>NUCLEOTIDE SEQUENCE [LARGE SCALE GENOMIC DNA]</scope>
</reference>
<protein>
    <recommendedName>
        <fullName evidence="3">glutaminase</fullName>
        <ecNumber evidence="3">3.5.1.2</ecNumber>
    </recommendedName>
</protein>
<evidence type="ECO:0000256" key="4">
    <source>
        <dbReference type="ARBA" id="ARBA00022737"/>
    </source>
</evidence>
<organism evidence="9">
    <name type="scientific">Oikopleura dioica</name>
    <name type="common">Tunicate</name>
    <dbReference type="NCBI Taxonomy" id="34765"/>
    <lineage>
        <taxon>Eukaryota</taxon>
        <taxon>Metazoa</taxon>
        <taxon>Chordata</taxon>
        <taxon>Tunicata</taxon>
        <taxon>Appendicularia</taxon>
        <taxon>Copelata</taxon>
        <taxon>Oikopleuridae</taxon>
        <taxon>Oikopleura</taxon>
    </lineage>
</organism>
<dbReference type="Pfam" id="PF04960">
    <property type="entry name" value="Glutaminase"/>
    <property type="match status" value="1"/>
</dbReference>
<evidence type="ECO:0000313" key="9">
    <source>
        <dbReference type="EMBL" id="CBY07702.1"/>
    </source>
</evidence>
<dbReference type="PANTHER" id="PTHR12544:SF29">
    <property type="entry name" value="GLUTAMINASE"/>
    <property type="match status" value="1"/>
</dbReference>
<proteinExistence type="inferred from homology"/>
<evidence type="ECO:0000256" key="6">
    <source>
        <dbReference type="ARBA" id="ARBA00023043"/>
    </source>
</evidence>
<comment type="similarity">
    <text evidence="1">Belongs to the glutaminase family.</text>
</comment>
<keyword evidence="10" id="KW-1185">Reference proteome</keyword>
<dbReference type="InterPro" id="IPR041541">
    <property type="entry name" value="Glutaminase_EF-hand"/>
</dbReference>
<dbReference type="AlphaFoldDB" id="E4X5S4"/>
<evidence type="ECO:0000259" key="8">
    <source>
        <dbReference type="Pfam" id="PF17959"/>
    </source>
</evidence>
<dbReference type="Pfam" id="PF17959">
    <property type="entry name" value="EF-hand_14"/>
    <property type="match status" value="1"/>
</dbReference>
<name>E4X5S4_OIKDI</name>